<feature type="binding site" evidence="7">
    <location>
        <position position="117"/>
    </location>
    <ligand>
        <name>Zn(2+)</name>
        <dbReference type="ChEBI" id="CHEBI:29105"/>
    </ligand>
</feature>
<dbReference type="Gene3D" id="3.40.1050.10">
    <property type="entry name" value="Carbonic anhydrase"/>
    <property type="match status" value="1"/>
</dbReference>
<sequence length="255" mass="29129">MGGHLVQSLQREQPPRGSGIQPLLDYNKQWAGEISRVNPEYFYDLAKQQTPQYLWIGCSDSRVPANEIVGLYPGDVFVHRNIANVVCNSDLNALAVLQYSIECLKVEHVIVTGHYKCGGVTAALNDTRIGLADHWILHVSAVRKRHWKRMVAEIPKKYHLDALCELNVIAQVESVVETHLMQRIWKQQNIEDMMSARENRPNQNRAEDEVEIHGWVYGLEDGMVRPLLSLNRRSNIEKCLGDAVDALFWRYGLMS</sequence>
<organism evidence="9 10">
    <name type="scientific">Angomonas deanei</name>
    <dbReference type="NCBI Taxonomy" id="59799"/>
    <lineage>
        <taxon>Eukaryota</taxon>
        <taxon>Discoba</taxon>
        <taxon>Euglenozoa</taxon>
        <taxon>Kinetoplastea</taxon>
        <taxon>Metakinetoplastina</taxon>
        <taxon>Trypanosomatida</taxon>
        <taxon>Trypanosomatidae</taxon>
        <taxon>Strigomonadinae</taxon>
        <taxon>Angomonas</taxon>
    </lineage>
</organism>
<keyword evidence="4 7" id="KW-0862">Zinc</keyword>
<evidence type="ECO:0000256" key="8">
    <source>
        <dbReference type="RuleBase" id="RU003956"/>
    </source>
</evidence>
<evidence type="ECO:0000256" key="2">
    <source>
        <dbReference type="ARBA" id="ARBA00012925"/>
    </source>
</evidence>
<dbReference type="InterPro" id="IPR015892">
    <property type="entry name" value="Carbonic_anhydrase_CS"/>
</dbReference>
<keyword evidence="3 7" id="KW-0479">Metal-binding</keyword>
<evidence type="ECO:0000256" key="4">
    <source>
        <dbReference type="ARBA" id="ARBA00022833"/>
    </source>
</evidence>
<dbReference type="EC" id="4.2.1.1" evidence="2 8"/>
<dbReference type="InterPro" id="IPR036874">
    <property type="entry name" value="Carbonic_anhydrase_sf"/>
</dbReference>
<dbReference type="OrthoDB" id="10248475at2759"/>
<evidence type="ECO:0000256" key="1">
    <source>
        <dbReference type="ARBA" id="ARBA00006217"/>
    </source>
</evidence>
<evidence type="ECO:0000256" key="7">
    <source>
        <dbReference type="PIRSR" id="PIRSR601765-1"/>
    </source>
</evidence>
<evidence type="ECO:0000313" key="9">
    <source>
        <dbReference type="EMBL" id="CAD2220063.1"/>
    </source>
</evidence>
<dbReference type="InterPro" id="IPR001765">
    <property type="entry name" value="Carbonic_anhydrase"/>
</dbReference>
<feature type="binding site" evidence="7">
    <location>
        <position position="114"/>
    </location>
    <ligand>
        <name>Zn(2+)</name>
        <dbReference type="ChEBI" id="CHEBI:29105"/>
    </ligand>
</feature>
<dbReference type="PROSITE" id="PS00704">
    <property type="entry name" value="PROK_CO2_ANHYDRASE_1"/>
    <property type="match status" value="1"/>
</dbReference>
<comment type="function">
    <text evidence="8">Reversible hydration of carbon dioxide.</text>
</comment>
<keyword evidence="5 8" id="KW-0456">Lyase</keyword>
<dbReference type="EMBL" id="LR877160">
    <property type="protein sequence ID" value="CAD2220063.1"/>
    <property type="molecule type" value="Genomic_DNA"/>
</dbReference>
<gene>
    <name evidence="9" type="ORF">ADEAN_000757700</name>
</gene>
<protein>
    <recommendedName>
        <fullName evidence="2 8">Carbonic anhydrase</fullName>
        <ecNumber evidence="2 8">4.2.1.1</ecNumber>
    </recommendedName>
    <alternativeName>
        <fullName evidence="8">Carbonate dehydratase</fullName>
    </alternativeName>
</protein>
<dbReference type="PANTHER" id="PTHR11002:SF76">
    <property type="entry name" value="CARBONIC ANHYDRASE"/>
    <property type="match status" value="1"/>
</dbReference>
<feature type="binding site" evidence="7">
    <location>
        <position position="58"/>
    </location>
    <ligand>
        <name>Zn(2+)</name>
        <dbReference type="ChEBI" id="CHEBI:29105"/>
    </ligand>
</feature>
<accession>A0A7G2CN96</accession>
<dbReference type="GO" id="GO:0015976">
    <property type="term" value="P:carbon utilization"/>
    <property type="evidence" value="ECO:0007669"/>
    <property type="project" value="InterPro"/>
</dbReference>
<dbReference type="GO" id="GO:0004089">
    <property type="term" value="F:carbonate dehydratase activity"/>
    <property type="evidence" value="ECO:0007669"/>
    <property type="project" value="UniProtKB-UniRule"/>
</dbReference>
<dbReference type="PANTHER" id="PTHR11002">
    <property type="entry name" value="CARBONIC ANHYDRASE"/>
    <property type="match status" value="1"/>
</dbReference>
<name>A0A7G2CN96_9TRYP</name>
<dbReference type="Proteomes" id="UP000515908">
    <property type="component" value="Chromosome 16"/>
</dbReference>
<evidence type="ECO:0000256" key="3">
    <source>
        <dbReference type="ARBA" id="ARBA00022723"/>
    </source>
</evidence>
<dbReference type="AlphaFoldDB" id="A0A7G2CN96"/>
<reference evidence="9 10" key="1">
    <citation type="submission" date="2020-08" db="EMBL/GenBank/DDBJ databases">
        <authorList>
            <person name="Newling K."/>
            <person name="Davey J."/>
            <person name="Forrester S."/>
        </authorList>
    </citation>
    <scope>NUCLEOTIDE SEQUENCE [LARGE SCALE GENOMIC DNA]</scope>
    <source>
        <strain evidence="10">Crithidia deanei Carvalho (ATCC PRA-265)</strain>
    </source>
</reference>
<dbReference type="GO" id="GO:0008270">
    <property type="term" value="F:zinc ion binding"/>
    <property type="evidence" value="ECO:0007669"/>
    <property type="project" value="UniProtKB-UniRule"/>
</dbReference>
<dbReference type="SMART" id="SM00947">
    <property type="entry name" value="Pro_CA"/>
    <property type="match status" value="1"/>
</dbReference>
<evidence type="ECO:0000256" key="6">
    <source>
        <dbReference type="ARBA" id="ARBA00048348"/>
    </source>
</evidence>
<dbReference type="VEuPathDB" id="TriTrypDB:ADEAN_000757700"/>
<comment type="similarity">
    <text evidence="1 8">Belongs to the beta-class carbonic anhydrase family.</text>
</comment>
<evidence type="ECO:0000256" key="5">
    <source>
        <dbReference type="ARBA" id="ARBA00023239"/>
    </source>
</evidence>
<dbReference type="Pfam" id="PF00484">
    <property type="entry name" value="Pro_CA"/>
    <property type="match status" value="1"/>
</dbReference>
<dbReference type="CDD" id="cd00883">
    <property type="entry name" value="beta_CA_cladeA"/>
    <property type="match status" value="1"/>
</dbReference>
<comment type="catalytic activity">
    <reaction evidence="6 8">
        <text>hydrogencarbonate + H(+) = CO2 + H2O</text>
        <dbReference type="Rhea" id="RHEA:10748"/>
        <dbReference type="ChEBI" id="CHEBI:15377"/>
        <dbReference type="ChEBI" id="CHEBI:15378"/>
        <dbReference type="ChEBI" id="CHEBI:16526"/>
        <dbReference type="ChEBI" id="CHEBI:17544"/>
        <dbReference type="EC" id="4.2.1.1"/>
    </reaction>
</comment>
<feature type="binding site" evidence="7">
    <location>
        <position position="60"/>
    </location>
    <ligand>
        <name>Zn(2+)</name>
        <dbReference type="ChEBI" id="CHEBI:29105"/>
    </ligand>
</feature>
<keyword evidence="10" id="KW-1185">Reference proteome</keyword>
<proteinExistence type="inferred from homology"/>
<comment type="cofactor">
    <cofactor evidence="7">
        <name>Zn(2+)</name>
        <dbReference type="ChEBI" id="CHEBI:29105"/>
    </cofactor>
    <text evidence="7">Binds 1 zinc ion per subunit.</text>
</comment>
<evidence type="ECO:0000313" key="10">
    <source>
        <dbReference type="Proteomes" id="UP000515908"/>
    </source>
</evidence>
<dbReference type="SUPFAM" id="SSF53056">
    <property type="entry name" value="beta-carbonic anhydrase, cab"/>
    <property type="match status" value="1"/>
</dbReference>